<accession>A0A6U6HSF1</accession>
<dbReference type="InterPro" id="IPR014719">
    <property type="entry name" value="Ribosomal_bL12_C/ClpS-like"/>
</dbReference>
<proteinExistence type="predicted"/>
<dbReference type="AlphaFoldDB" id="A0A6U6HSF1"/>
<dbReference type="GO" id="GO:0006508">
    <property type="term" value="P:proteolysis"/>
    <property type="evidence" value="ECO:0007669"/>
    <property type="project" value="InterPro"/>
</dbReference>
<dbReference type="PROSITE" id="PS51257">
    <property type="entry name" value="PROKAR_LIPOPROTEIN"/>
    <property type="match status" value="1"/>
</dbReference>
<dbReference type="Pfam" id="PF02617">
    <property type="entry name" value="ClpS"/>
    <property type="match status" value="1"/>
</dbReference>
<feature type="chain" id="PRO_5035586060" description="Adaptor protein ClpS core domain-containing protein" evidence="1">
    <location>
        <begin position="21"/>
        <end position="181"/>
    </location>
</feature>
<dbReference type="Gene3D" id="3.30.1390.10">
    <property type="match status" value="1"/>
</dbReference>
<dbReference type="PANTHER" id="PTHR33473:SF17">
    <property type="entry name" value="ATP-DEPENDENT CLP PROTEASE ADAPTER PROTEIN CLPS1, CHLOROPLASTIC"/>
    <property type="match status" value="1"/>
</dbReference>
<name>A0A6U6HSF1_9STRA</name>
<dbReference type="EMBL" id="HBKQ01043573">
    <property type="protein sequence ID" value="CAE2267832.1"/>
    <property type="molecule type" value="Transcribed_RNA"/>
</dbReference>
<gene>
    <name evidence="3" type="ORF">OAUR00152_LOCUS30032</name>
    <name evidence="4" type="ORF">OAUR00152_LOCUS30034</name>
</gene>
<feature type="domain" description="Adaptor protein ClpS core" evidence="2">
    <location>
        <begin position="92"/>
        <end position="165"/>
    </location>
</feature>
<organism evidence="3">
    <name type="scientific">Odontella aurita</name>
    <dbReference type="NCBI Taxonomy" id="265563"/>
    <lineage>
        <taxon>Eukaryota</taxon>
        <taxon>Sar</taxon>
        <taxon>Stramenopiles</taxon>
        <taxon>Ochrophyta</taxon>
        <taxon>Bacillariophyta</taxon>
        <taxon>Mediophyceae</taxon>
        <taxon>Biddulphiophycidae</taxon>
        <taxon>Eupodiscales</taxon>
        <taxon>Odontellaceae</taxon>
        <taxon>Odontella</taxon>
    </lineage>
</organism>
<reference evidence="3" key="1">
    <citation type="submission" date="2021-01" db="EMBL/GenBank/DDBJ databases">
        <authorList>
            <person name="Corre E."/>
            <person name="Pelletier E."/>
            <person name="Niang G."/>
            <person name="Scheremetjew M."/>
            <person name="Finn R."/>
            <person name="Kale V."/>
            <person name="Holt S."/>
            <person name="Cochrane G."/>
            <person name="Meng A."/>
            <person name="Brown T."/>
            <person name="Cohen L."/>
        </authorList>
    </citation>
    <scope>NUCLEOTIDE SEQUENCE</scope>
    <source>
        <strain evidence="3">Isolate 1302-5</strain>
    </source>
</reference>
<feature type="signal peptide" evidence="1">
    <location>
        <begin position="1"/>
        <end position="20"/>
    </location>
</feature>
<evidence type="ECO:0000259" key="2">
    <source>
        <dbReference type="Pfam" id="PF02617"/>
    </source>
</evidence>
<dbReference type="InterPro" id="IPR022935">
    <property type="entry name" value="ClpS"/>
</dbReference>
<evidence type="ECO:0000313" key="4">
    <source>
        <dbReference type="EMBL" id="CAE2267835.1"/>
    </source>
</evidence>
<dbReference type="PANTHER" id="PTHR33473">
    <property type="entry name" value="ATP-DEPENDENT CLP PROTEASE ADAPTER PROTEIN CLPS1, CHLOROPLASTIC"/>
    <property type="match status" value="1"/>
</dbReference>
<dbReference type="EMBL" id="HBKQ01043575">
    <property type="protein sequence ID" value="CAE2267835.1"/>
    <property type="molecule type" value="Transcribed_RNA"/>
</dbReference>
<evidence type="ECO:0000256" key="1">
    <source>
        <dbReference type="SAM" id="SignalP"/>
    </source>
</evidence>
<evidence type="ECO:0000313" key="3">
    <source>
        <dbReference type="EMBL" id="CAE2267832.1"/>
    </source>
</evidence>
<dbReference type="InterPro" id="IPR003769">
    <property type="entry name" value="ClpS_core"/>
</dbReference>
<keyword evidence="1" id="KW-0732">Signal</keyword>
<protein>
    <recommendedName>
        <fullName evidence="2">Adaptor protein ClpS core domain-containing protein</fullName>
    </recommendedName>
</protein>
<sequence>MRSVLSVLLAVALLAASACAFGGIVAPLSSSSSSSSVRRPAFSSFSTSLYMSDGGGGGGGGGGGMDLSKSKKKGLSTIVIDKTEAKMEDEEKKEEQWRLVLHNDEVNTFQHVQRALCTVVTTLDRKRAFDICMETHGIGKATITKVWRQKAEQYCLNLQRQGLTVSIAPDKAFSGGNADMS</sequence>
<dbReference type="GO" id="GO:0030163">
    <property type="term" value="P:protein catabolic process"/>
    <property type="evidence" value="ECO:0007669"/>
    <property type="project" value="InterPro"/>
</dbReference>
<dbReference type="SUPFAM" id="SSF54736">
    <property type="entry name" value="ClpS-like"/>
    <property type="match status" value="1"/>
</dbReference>